<dbReference type="InterPro" id="IPR016181">
    <property type="entry name" value="Acyl_CoA_acyltransferase"/>
</dbReference>
<dbReference type="GO" id="GO:0016747">
    <property type="term" value="F:acyltransferase activity, transferring groups other than amino-acyl groups"/>
    <property type="evidence" value="ECO:0007669"/>
    <property type="project" value="InterPro"/>
</dbReference>
<dbReference type="PROSITE" id="PS51186">
    <property type="entry name" value="GNAT"/>
    <property type="match status" value="1"/>
</dbReference>
<organism evidence="4 5">
    <name type="scientific">Pelagivirga sediminicola</name>
    <dbReference type="NCBI Taxonomy" id="2170575"/>
    <lineage>
        <taxon>Bacteria</taxon>
        <taxon>Pseudomonadati</taxon>
        <taxon>Pseudomonadota</taxon>
        <taxon>Alphaproteobacteria</taxon>
        <taxon>Rhodobacterales</taxon>
        <taxon>Paracoccaceae</taxon>
        <taxon>Pelagivirga</taxon>
    </lineage>
</organism>
<dbReference type="SUPFAM" id="SSF55729">
    <property type="entry name" value="Acyl-CoA N-acyltransferases (Nat)"/>
    <property type="match status" value="1"/>
</dbReference>
<evidence type="ECO:0000313" key="5">
    <source>
        <dbReference type="Proteomes" id="UP000244446"/>
    </source>
</evidence>
<dbReference type="Proteomes" id="UP000244446">
    <property type="component" value="Unassembled WGS sequence"/>
</dbReference>
<dbReference type="InterPro" id="IPR050680">
    <property type="entry name" value="YpeA/RimI_acetyltransf"/>
</dbReference>
<dbReference type="EMBL" id="QCYH01000009">
    <property type="protein sequence ID" value="PVA09337.1"/>
    <property type="molecule type" value="Genomic_DNA"/>
</dbReference>
<reference evidence="4 5" key="1">
    <citation type="submission" date="2018-04" db="EMBL/GenBank/DDBJ databases">
        <title>Pelagivirga bohaiensis gen. nov., sp. nov., a bacterium isolated from the Bohai Sea.</title>
        <authorList>
            <person name="Ji X."/>
        </authorList>
    </citation>
    <scope>NUCLEOTIDE SEQUENCE [LARGE SCALE GENOMIC DNA]</scope>
    <source>
        <strain evidence="4 5">BH-SD19</strain>
    </source>
</reference>
<keyword evidence="5" id="KW-1185">Reference proteome</keyword>
<sequence>MSAADRLAGLHARAFAGQGRGWSADEFADLLASPLTCLHSAPNGFALSRLIADEAELLTLAVDPQQRRQGIAAALLAALEADLAARGAARQFLEVAADNTGARALYANAGYVETGRRAEYYARPGGDRVDALLMEKPLARG</sequence>
<dbReference type="OrthoDB" id="9804026at2"/>
<name>A0A2T7G4K8_9RHOB</name>
<proteinExistence type="predicted"/>
<dbReference type="InterPro" id="IPR000182">
    <property type="entry name" value="GNAT_dom"/>
</dbReference>
<evidence type="ECO:0000313" key="4">
    <source>
        <dbReference type="EMBL" id="PVA09337.1"/>
    </source>
</evidence>
<evidence type="ECO:0000256" key="1">
    <source>
        <dbReference type="ARBA" id="ARBA00022679"/>
    </source>
</evidence>
<dbReference type="Gene3D" id="3.40.630.30">
    <property type="match status" value="1"/>
</dbReference>
<evidence type="ECO:0000256" key="2">
    <source>
        <dbReference type="ARBA" id="ARBA00023315"/>
    </source>
</evidence>
<feature type="domain" description="N-acetyltransferase" evidence="3">
    <location>
        <begin position="1"/>
        <end position="139"/>
    </location>
</feature>
<keyword evidence="2" id="KW-0012">Acyltransferase</keyword>
<evidence type="ECO:0000259" key="3">
    <source>
        <dbReference type="PROSITE" id="PS51186"/>
    </source>
</evidence>
<dbReference type="Pfam" id="PF00583">
    <property type="entry name" value="Acetyltransf_1"/>
    <property type="match status" value="1"/>
</dbReference>
<keyword evidence="1 4" id="KW-0808">Transferase</keyword>
<dbReference type="AlphaFoldDB" id="A0A2T7G4K8"/>
<dbReference type="RefSeq" id="WP_108692956.1">
    <property type="nucleotide sequence ID" value="NZ_QCYH01000009.1"/>
</dbReference>
<accession>A0A2T7G4K8</accession>
<dbReference type="PANTHER" id="PTHR43420">
    <property type="entry name" value="ACETYLTRANSFERASE"/>
    <property type="match status" value="1"/>
</dbReference>
<comment type="caution">
    <text evidence="4">The sequence shown here is derived from an EMBL/GenBank/DDBJ whole genome shotgun (WGS) entry which is preliminary data.</text>
</comment>
<dbReference type="PANTHER" id="PTHR43420:SF44">
    <property type="entry name" value="ACETYLTRANSFERASE YPEA"/>
    <property type="match status" value="1"/>
</dbReference>
<protein>
    <submittedName>
        <fullName evidence="4">Ribosomal-protein-alanine acetyltransferase</fullName>
    </submittedName>
</protein>
<gene>
    <name evidence="4" type="ORF">DC366_14545</name>
</gene>